<dbReference type="InterPro" id="IPR012908">
    <property type="entry name" value="PGAP1-ab_dom-like"/>
</dbReference>
<feature type="domain" description="GPI inositol-deacylase transmembrane" evidence="12">
    <location>
        <begin position="613"/>
        <end position="827"/>
    </location>
</feature>
<dbReference type="InterPro" id="IPR029058">
    <property type="entry name" value="AB_hydrolase_fold"/>
</dbReference>
<keyword evidence="8 10" id="KW-1133">Transmembrane helix</keyword>
<dbReference type="GO" id="GO:0005789">
    <property type="term" value="C:endoplasmic reticulum membrane"/>
    <property type="evidence" value="ECO:0007669"/>
    <property type="project" value="UniProtKB-SubCell"/>
</dbReference>
<keyword evidence="5 10" id="KW-0378">Hydrolase</keyword>
<evidence type="ECO:0000259" key="12">
    <source>
        <dbReference type="Pfam" id="PF25140"/>
    </source>
</evidence>
<evidence type="ECO:0000256" key="6">
    <source>
        <dbReference type="ARBA" id="ARBA00022824"/>
    </source>
</evidence>
<protein>
    <recommendedName>
        <fullName evidence="10">GPI inositol-deacylase</fullName>
        <ecNumber evidence="10">3.1.-.-</ecNumber>
    </recommendedName>
</protein>
<feature type="transmembrane region" description="Helical" evidence="10">
    <location>
        <begin position="866"/>
        <end position="887"/>
    </location>
</feature>
<feature type="domain" description="GPI inositol-deacylase PGAP1-like alpha/beta" evidence="11">
    <location>
        <begin position="80"/>
        <end position="291"/>
    </location>
</feature>
<dbReference type="GO" id="GO:0006888">
    <property type="term" value="P:endoplasmic reticulum to Golgi vesicle-mediated transport"/>
    <property type="evidence" value="ECO:0007669"/>
    <property type="project" value="TreeGrafter"/>
</dbReference>
<organism evidence="13 14">
    <name type="scientific">Amblyomma americanum</name>
    <name type="common">Lone star tick</name>
    <dbReference type="NCBI Taxonomy" id="6943"/>
    <lineage>
        <taxon>Eukaryota</taxon>
        <taxon>Metazoa</taxon>
        <taxon>Ecdysozoa</taxon>
        <taxon>Arthropoda</taxon>
        <taxon>Chelicerata</taxon>
        <taxon>Arachnida</taxon>
        <taxon>Acari</taxon>
        <taxon>Parasitiformes</taxon>
        <taxon>Ixodida</taxon>
        <taxon>Ixodoidea</taxon>
        <taxon>Ixodidae</taxon>
        <taxon>Amblyomminae</taxon>
        <taxon>Amblyomma</taxon>
    </lineage>
</organism>
<dbReference type="PANTHER" id="PTHR15495:SF7">
    <property type="entry name" value="GPI INOSITOL-DEACYLASE"/>
    <property type="match status" value="1"/>
</dbReference>
<dbReference type="Gene3D" id="3.40.50.1820">
    <property type="entry name" value="alpha/beta hydrolase"/>
    <property type="match status" value="1"/>
</dbReference>
<feature type="transmembrane region" description="Helical" evidence="10">
    <location>
        <begin position="801"/>
        <end position="826"/>
    </location>
</feature>
<evidence type="ECO:0000256" key="10">
    <source>
        <dbReference type="RuleBase" id="RU365011"/>
    </source>
</evidence>
<evidence type="ECO:0000259" key="11">
    <source>
        <dbReference type="Pfam" id="PF07819"/>
    </source>
</evidence>
<comment type="function">
    <text evidence="10">Involved in inositol deacylation of GPI-anchored proteins which plays important roles in the quality control and ER-associated degradation of GPI-anchored proteins.</text>
</comment>
<dbReference type="EC" id="3.1.-.-" evidence="10"/>
<evidence type="ECO:0000256" key="4">
    <source>
        <dbReference type="ARBA" id="ARBA00022692"/>
    </source>
</evidence>
<gene>
    <name evidence="13" type="ORF">V5799_032541</name>
</gene>
<feature type="transmembrane region" description="Helical" evidence="10">
    <location>
        <begin position="610"/>
        <end position="627"/>
    </location>
</feature>
<accession>A0AAQ4DQV7</accession>
<keyword evidence="7 10" id="KW-0653">Protein transport</keyword>
<proteinExistence type="inferred from homology"/>
<keyword evidence="14" id="KW-1185">Reference proteome</keyword>
<evidence type="ECO:0000256" key="9">
    <source>
        <dbReference type="ARBA" id="ARBA00023136"/>
    </source>
</evidence>
<dbReference type="Proteomes" id="UP001321473">
    <property type="component" value="Unassembled WGS sequence"/>
</dbReference>
<dbReference type="GO" id="GO:0050185">
    <property type="term" value="F:phosphatidylinositol deacylase activity"/>
    <property type="evidence" value="ECO:0007669"/>
    <property type="project" value="TreeGrafter"/>
</dbReference>
<dbReference type="Pfam" id="PF07819">
    <property type="entry name" value="PGAP1"/>
    <property type="match status" value="1"/>
</dbReference>
<evidence type="ECO:0000256" key="7">
    <source>
        <dbReference type="ARBA" id="ARBA00022927"/>
    </source>
</evidence>
<feature type="transmembrane region" description="Helical" evidence="10">
    <location>
        <begin position="694"/>
        <end position="717"/>
    </location>
</feature>
<dbReference type="EMBL" id="JARKHS020028002">
    <property type="protein sequence ID" value="KAK8764847.1"/>
    <property type="molecule type" value="Genomic_DNA"/>
</dbReference>
<keyword evidence="3 10" id="KW-0813">Transport</keyword>
<evidence type="ECO:0000256" key="1">
    <source>
        <dbReference type="ARBA" id="ARBA00004477"/>
    </source>
</evidence>
<evidence type="ECO:0000256" key="2">
    <source>
        <dbReference type="ARBA" id="ARBA00006931"/>
    </source>
</evidence>
<keyword evidence="4 10" id="KW-0812">Transmembrane</keyword>
<dbReference type="GO" id="GO:0015031">
    <property type="term" value="P:protein transport"/>
    <property type="evidence" value="ECO:0007669"/>
    <property type="project" value="UniProtKB-KW"/>
</dbReference>
<name>A0AAQ4DQV7_AMBAM</name>
<dbReference type="PANTHER" id="PTHR15495">
    <property type="entry name" value="NEGATIVE REGULATOR OF VESICLE FORMATION-RELATED"/>
    <property type="match status" value="1"/>
</dbReference>
<dbReference type="Pfam" id="PF25140">
    <property type="entry name" value="PGAP1_TMD"/>
    <property type="match status" value="1"/>
</dbReference>
<keyword evidence="6 10" id="KW-0256">Endoplasmic reticulum</keyword>
<sequence>MIYFGAKACVGVCALVLLLIGFIDVLTINWEKNACDMTYMFELPEFIPIKLSKDVQQKYPRYRLIVYGEGVYARQLRRGQLRGVPVLFVPGNAGSYQQVRSIGTVLLRKAEFEGLPYHFDVFATDFKGELSGLYGPLLRDQIGFLHESVRTIRSLYKATPNASLVIVAHSMGGVVARALFTLEDFEPDSVSLIMSYATPHHSAAILDSHLDAVYERIRAAWSPPRLPVIMLSIAGGQRDTLVRTELTRLEPHPHHISTMSTAVPGVWGSTDHLTIVWCQQLVVASARALFDLISRQHRQIQLTKDLEHIRTVVEFHFLRRSYGKRLPVEAMEAPDGQLTYFGSAGEWSDHTEPSWRIHKNKVLVSRWLVMPVREPYHLMLRASGLGTKEWLYGCTAVHKENATGKIVCTAGVSLSLEGETLPYQGAYGVERRGFLASGAELRARGLQALLVHVRPTTTKVVVVGERLQSSDRWRAVELPPWWGGPSVLLSVPLTEGAAFYNLSLHGLWHPWQAYQLTLVVKICRSGTKGDGFVRFLVPWGKEDLFFHIRYPLGSRVGPKDTRMLVQVQTGAGSSDGPPPQLHLYLDPECSYELHAEAAWKSSLGQMMRRHITMVPSYCVAILLAVLAEQLLSVHSTGVCLDFNCALQKAETFLELTLLSSAVEYFFRSLSEEAGILVLDNLGTNGLWENVVLRVVLYCIGCGAVFVLGSLFTVGTYVSGMVVNRALVAIRGVEKISPPGKRPLSPAVVLLVSGLLLLTVVACAAVALFVGGTIFAIRLVLQCARQSALEQRRGPSSETGTWRLQLCLLQLWLWVAALGLPSVLVWLRAGPLSPLPGVTDPLMPPAAFLLLAQAVLWQPAVPNPQGLYYRPVVWICRILSIACVLLSPMRMYRVAPLVALAHMAVALQQLLSWRRPIGHKAD</sequence>
<evidence type="ECO:0000313" key="13">
    <source>
        <dbReference type="EMBL" id="KAK8764847.1"/>
    </source>
</evidence>
<dbReference type="InterPro" id="IPR056824">
    <property type="entry name" value="PGAP1_TMD"/>
</dbReference>
<dbReference type="AlphaFoldDB" id="A0AAQ4DQV7"/>
<keyword evidence="9 10" id="KW-0472">Membrane</keyword>
<evidence type="ECO:0000256" key="8">
    <source>
        <dbReference type="ARBA" id="ARBA00022989"/>
    </source>
</evidence>
<evidence type="ECO:0000313" key="14">
    <source>
        <dbReference type="Proteomes" id="UP001321473"/>
    </source>
</evidence>
<dbReference type="InterPro" id="IPR039529">
    <property type="entry name" value="PGAP1/BST1"/>
</dbReference>
<comment type="caution">
    <text evidence="13">The sequence shown here is derived from an EMBL/GenBank/DDBJ whole genome shotgun (WGS) entry which is preliminary data.</text>
</comment>
<dbReference type="GO" id="GO:0006505">
    <property type="term" value="P:GPI anchor metabolic process"/>
    <property type="evidence" value="ECO:0007669"/>
    <property type="project" value="TreeGrafter"/>
</dbReference>
<comment type="caution">
    <text evidence="10">Lacks conserved residue(s) required for the propagation of feature annotation.</text>
</comment>
<dbReference type="SUPFAM" id="SSF53474">
    <property type="entry name" value="alpha/beta-Hydrolases"/>
    <property type="match status" value="1"/>
</dbReference>
<evidence type="ECO:0000256" key="3">
    <source>
        <dbReference type="ARBA" id="ARBA00022448"/>
    </source>
</evidence>
<comment type="similarity">
    <text evidence="2 10">Belongs to the GPI inositol-deacylase family.</text>
</comment>
<feature type="transmembrane region" description="Helical" evidence="10">
    <location>
        <begin position="747"/>
        <end position="780"/>
    </location>
</feature>
<evidence type="ECO:0000256" key="5">
    <source>
        <dbReference type="ARBA" id="ARBA00022801"/>
    </source>
</evidence>
<comment type="subcellular location">
    <subcellularLocation>
        <location evidence="1">Endoplasmic reticulum membrane</location>
        <topology evidence="1">Multi-pass membrane protein</topology>
    </subcellularLocation>
</comment>
<dbReference type="Pfam" id="PF24660">
    <property type="entry name" value="PGAP1_3rd"/>
    <property type="match status" value="1"/>
</dbReference>
<reference evidence="13 14" key="1">
    <citation type="journal article" date="2023" name="Arcadia Sci">
        <title>De novo assembly of a long-read Amblyomma americanum tick genome.</title>
        <authorList>
            <person name="Chou S."/>
            <person name="Poskanzer K.E."/>
            <person name="Rollins M."/>
            <person name="Thuy-Boun P.S."/>
        </authorList>
    </citation>
    <scope>NUCLEOTIDE SEQUENCE [LARGE SCALE GENOMIC DNA]</scope>
    <source>
        <strain evidence="13">F_SG_1</strain>
        <tissue evidence="13">Salivary glands</tissue>
    </source>
</reference>